<gene>
    <name evidence="7" type="ORF">PGTG_02216</name>
</gene>
<evidence type="ECO:0000259" key="6">
    <source>
        <dbReference type="PROSITE" id="PS50186"/>
    </source>
</evidence>
<dbReference type="FunCoup" id="E3JXI0">
    <property type="interactions" value="217"/>
</dbReference>
<feature type="compositionally biased region" description="Polar residues" evidence="5">
    <location>
        <begin position="820"/>
        <end position="836"/>
    </location>
</feature>
<dbReference type="Pfam" id="PF19418">
    <property type="entry name" value="DEPDC5_CTD"/>
    <property type="match status" value="1"/>
</dbReference>
<evidence type="ECO:0000256" key="3">
    <source>
        <dbReference type="ARBA" id="ARBA00018529"/>
    </source>
</evidence>
<feature type="region of interest" description="Disordered" evidence="5">
    <location>
        <begin position="1162"/>
        <end position="1193"/>
    </location>
</feature>
<evidence type="ECO:0000256" key="5">
    <source>
        <dbReference type="SAM" id="MobiDB-lite"/>
    </source>
</evidence>
<comment type="similarity">
    <text evidence="2">Belongs to the IML1 family.</text>
</comment>
<feature type="region of interest" description="Disordered" evidence="5">
    <location>
        <begin position="672"/>
        <end position="714"/>
    </location>
</feature>
<dbReference type="OrthoDB" id="39497at2759"/>
<dbReference type="PROSITE" id="PS50186">
    <property type="entry name" value="DEP"/>
    <property type="match status" value="1"/>
</dbReference>
<protein>
    <recommendedName>
        <fullName evidence="3">Vacuolar membrane-associated protein IML1</fullName>
    </recommendedName>
    <alternativeName>
        <fullName evidence="4">Vacuolar membrane-associated protein iml1</fullName>
    </alternativeName>
</protein>
<dbReference type="InParanoid" id="E3JXI0"/>
<dbReference type="CDD" id="cd04371">
    <property type="entry name" value="DEP"/>
    <property type="match status" value="1"/>
</dbReference>
<feature type="compositionally biased region" description="Low complexity" evidence="5">
    <location>
        <begin position="1310"/>
        <end position="1321"/>
    </location>
</feature>
<evidence type="ECO:0000256" key="1">
    <source>
        <dbReference type="ARBA" id="ARBA00004148"/>
    </source>
</evidence>
<dbReference type="InterPro" id="IPR036388">
    <property type="entry name" value="WH-like_DNA-bd_sf"/>
</dbReference>
<evidence type="ECO:0000313" key="7">
    <source>
        <dbReference type="EMBL" id="EFP76755.2"/>
    </source>
</evidence>
<evidence type="ECO:0000256" key="2">
    <source>
        <dbReference type="ARBA" id="ARBA00005643"/>
    </source>
</evidence>
<reference evidence="8" key="2">
    <citation type="journal article" date="2011" name="Proc. Natl. Acad. Sci. U.S.A.">
        <title>Obligate biotrophy features unraveled by the genomic analysis of rust fungi.</title>
        <authorList>
            <person name="Duplessis S."/>
            <person name="Cuomo C.A."/>
            <person name="Lin Y.-C."/>
            <person name="Aerts A."/>
            <person name="Tisserant E."/>
            <person name="Veneault-Fourrey C."/>
            <person name="Joly D.L."/>
            <person name="Hacquard S."/>
            <person name="Amselem J."/>
            <person name="Cantarel B.L."/>
            <person name="Chiu R."/>
            <person name="Coutinho P.M."/>
            <person name="Feau N."/>
            <person name="Field M."/>
            <person name="Frey P."/>
            <person name="Gelhaye E."/>
            <person name="Goldberg J."/>
            <person name="Grabherr M.G."/>
            <person name="Kodira C.D."/>
            <person name="Kohler A."/>
            <person name="Kuees U."/>
            <person name="Lindquist E.A."/>
            <person name="Lucas S.M."/>
            <person name="Mago R."/>
            <person name="Mauceli E."/>
            <person name="Morin E."/>
            <person name="Murat C."/>
            <person name="Pangilinan J.L."/>
            <person name="Park R."/>
            <person name="Pearson M."/>
            <person name="Quesneville H."/>
            <person name="Rouhier N."/>
            <person name="Sakthikumar S."/>
            <person name="Salamov A.A."/>
            <person name="Schmutz J."/>
            <person name="Selles B."/>
            <person name="Shapiro H."/>
            <person name="Tanguay P."/>
            <person name="Tuskan G.A."/>
            <person name="Henrissat B."/>
            <person name="Van de Peer Y."/>
            <person name="Rouze P."/>
            <person name="Ellis J.G."/>
            <person name="Dodds P.N."/>
            <person name="Schein J.E."/>
            <person name="Zhong S."/>
            <person name="Hamelin R.C."/>
            <person name="Grigoriev I.V."/>
            <person name="Szabo L.J."/>
            <person name="Martin F."/>
        </authorList>
    </citation>
    <scope>NUCLEOTIDE SEQUENCE [LARGE SCALE GENOMIC DNA]</scope>
    <source>
        <strain evidence="8">CRL 75-36-700-3 / race SCCL</strain>
    </source>
</reference>
<dbReference type="GO" id="GO:1904262">
    <property type="term" value="P:negative regulation of TORC1 signaling"/>
    <property type="evidence" value="ECO:0000318"/>
    <property type="project" value="GO_Central"/>
</dbReference>
<accession>E3JXI0</accession>
<evidence type="ECO:0000256" key="4">
    <source>
        <dbReference type="ARBA" id="ARBA00021881"/>
    </source>
</evidence>
<feature type="compositionally biased region" description="Polar residues" evidence="5">
    <location>
        <begin position="785"/>
        <end position="794"/>
    </location>
</feature>
<dbReference type="InterPro" id="IPR000591">
    <property type="entry name" value="DEP_dom"/>
</dbReference>
<dbReference type="InterPro" id="IPR036390">
    <property type="entry name" value="WH_DNA-bd_sf"/>
</dbReference>
<dbReference type="SMART" id="SM00049">
    <property type="entry name" value="DEP"/>
    <property type="match status" value="1"/>
</dbReference>
<dbReference type="EMBL" id="DS178266">
    <property type="protein sequence ID" value="EFP76755.2"/>
    <property type="molecule type" value="Genomic_DNA"/>
</dbReference>
<dbReference type="InterPro" id="IPR045838">
    <property type="entry name" value="DEPDC5_CTD"/>
</dbReference>
<sequence>MPDLSGLIPSPDPVFGFSGSFRICGVRIGTLVRTGDLCKMSQGVAETSVKLFNSAVSFEIKHQPRFLMPPLAAECFRVTLWVDPEPPCLATAGQVGLDTSDAANAIRLNPGALEPASVSIGDLFEIVPLVSQVSSIPEASLVTAPRWQHEPGFMLAIRHHTLVRQQGLQLSIPIAIAKAFDLEKLNRHEVLLRKLPAPLPSTHCADHVELSFRDQYLGRGEMWRMTMMMVDSCAWVGREVTLGTLKVKTKVGRIYVKGKRVLSGYITPHTKLIFRSESAKYYIFIQISAEMWTFEEDGSLYHEKAILFLEELFSRWAGIGTSHLVSLILFSRVFYSDQEKDQVPPPLLVSGDGRTYKDFYKVVADLEPLTRPQKVLDEVRDEISKFQKHVLTYTGPNGIRRLAGKLSYAPEGNVLEAMGIACNSFDEHYIDRDLRRTGVSIVFVTAGTCVYHVDQMLLRLATERFIAHGVGVDFVSLAKIPLHVVPLFRFSAADLEPNGMPHQTSSWTIDNSLNPIYIDSPSPHAQKSIHYSVPFFVDCSFFSRHQDRPFRIDRFMPRCRLPQFQNGIGEHDLTGISIPLLSESMPQSAISDDAAARKKARQRFDAQVVDASPTPLAPLRATGINQRSGSRAMVDGLAVTAVETKRKFSTSKHEEINRSPLLKATLPQGATDFSHLTNQPSAGLSIVPISSSETSRARATSSSTSGSNNPKAGTPALIARLTNLSQQHRSFWPWSTSSSSSATIKAEPTFQAATINPPPSPPEGSRTSRNEETNVPTGSEEPPSTAVQDGSANGTRAGRSDTLRSATTLMPFINAPRRTVSASSNQQDTTPISSRAPSIAPQKLKHRLVVKKFNPSNPYCSASGLLSQFKKWSAIFPRPPNNQRSLKWKSLTTPACLPITTDFAPNQDELDNSYLLTEYEFPIGDSSILVKCSNATFSAEESVRNHAASVLREAISQRLSQSFQLVVPQLPQHVADLSPSSRPSRLSLKGIIKEAEKGQGAYVDLSLSDHYHRLSIRRLESGKPTLSVQIYVRHQTWKTESYTYRPAIWWSNERPGWDEFSIPFNFPLRDFFDFEALDKIIVGIDNGIPLNDGLKYCRLRAAFLPSLANVTGDSVLKPQGKALPSDDENRLAGMMKLQSTLRNVNWHSIGDSAMSGPTLDFTTSDASQHVRHERDRSLAFATPTRDSRDKSSHTITLRDPLNVIVEAMLHPASGVEVKSQLVQLRLMENVFQGDKLVTFLKHQLSLGTREEALNFGRQLETRGMFKEVTNGNQPRALIDGNRYYQINSEYRPMKPPRTWFGRPTTDKLLTSSSNPKPTSNPVIGPSAEESKRSSSVSGTQLERTVANMTRVGIIDLDPTGKSDRSEKAILLCDISHSPSNAWHVEIQWLGITSSLVDSMLQHWARIVERYGIKMVEQTSRRLDQVSDSNPLQRTTRIELAVKPPTLDGLEELIPISTSPNWYFEGQLMRSQGFVLDVEADRNFPSDVNVVYSYRRHSLDYSQYIHHTGAASVQVQDGCLVWSDNLPARISNNRRFIGGRGEPNSSGIDAKQLRSSLIRLCNDTARLKQFWEDCVENLHKTRDPAE</sequence>
<dbReference type="VEuPathDB" id="FungiDB:PGTG_02216"/>
<evidence type="ECO:0000313" key="8">
    <source>
        <dbReference type="Proteomes" id="UP000008783"/>
    </source>
</evidence>
<feature type="domain" description="DEP" evidence="6">
    <location>
        <begin position="1211"/>
        <end position="1288"/>
    </location>
</feature>
<dbReference type="STRING" id="418459.E3JXI0"/>
<dbReference type="Pfam" id="PF00610">
    <property type="entry name" value="DEP"/>
    <property type="match status" value="1"/>
</dbReference>
<comment type="subcellular location">
    <subcellularLocation>
        <location evidence="1">Vacuole membrane</location>
        <topology evidence="1">Peripheral membrane protein</topology>
    </subcellularLocation>
</comment>
<feature type="compositionally biased region" description="Basic and acidic residues" evidence="5">
    <location>
        <begin position="1168"/>
        <end position="1177"/>
    </location>
</feature>
<dbReference type="RefSeq" id="XP_003321174.2">
    <property type="nucleotide sequence ID" value="XM_003321126.2"/>
</dbReference>
<dbReference type="GO" id="GO:0005096">
    <property type="term" value="F:GTPase activator activity"/>
    <property type="evidence" value="ECO:0007669"/>
    <property type="project" value="InterPro"/>
</dbReference>
<name>E3JXI0_PUCGT</name>
<dbReference type="GeneID" id="10528776"/>
<dbReference type="KEGG" id="pgr:PGTG_02216"/>
<feature type="region of interest" description="Disordered" evidence="5">
    <location>
        <begin position="1295"/>
        <end position="1342"/>
    </location>
</feature>
<dbReference type="GO" id="GO:0005774">
    <property type="term" value="C:vacuolar membrane"/>
    <property type="evidence" value="ECO:0007669"/>
    <property type="project" value="UniProtKB-SubCell"/>
</dbReference>
<dbReference type="PANTHER" id="PTHR13179">
    <property type="entry name" value="DEP DOMAIN CONTAINING PROTEIN 5"/>
    <property type="match status" value="1"/>
</dbReference>
<organism evidence="7 8">
    <name type="scientific">Puccinia graminis f. sp. tritici (strain CRL 75-36-700-3 / race SCCL)</name>
    <name type="common">Black stem rust fungus</name>
    <dbReference type="NCBI Taxonomy" id="418459"/>
    <lineage>
        <taxon>Eukaryota</taxon>
        <taxon>Fungi</taxon>
        <taxon>Dikarya</taxon>
        <taxon>Basidiomycota</taxon>
        <taxon>Pucciniomycotina</taxon>
        <taxon>Pucciniomycetes</taxon>
        <taxon>Pucciniales</taxon>
        <taxon>Pucciniaceae</taxon>
        <taxon>Puccinia</taxon>
    </lineage>
</organism>
<dbReference type="SUPFAM" id="SSF46785">
    <property type="entry name" value="Winged helix' DNA-binding domain"/>
    <property type="match status" value="1"/>
</dbReference>
<dbReference type="HOGENOM" id="CLU_000935_1_0_1"/>
<dbReference type="Pfam" id="PF12257">
    <property type="entry name" value="IML1"/>
    <property type="match status" value="1"/>
</dbReference>
<proteinExistence type="inferred from homology"/>
<dbReference type="GO" id="GO:0010508">
    <property type="term" value="P:positive regulation of autophagy"/>
    <property type="evidence" value="ECO:0000318"/>
    <property type="project" value="GO_Central"/>
</dbReference>
<dbReference type="GO" id="GO:0035556">
    <property type="term" value="P:intracellular signal transduction"/>
    <property type="evidence" value="ECO:0007669"/>
    <property type="project" value="InterPro"/>
</dbReference>
<dbReference type="PANTHER" id="PTHR13179:SF8">
    <property type="entry name" value="GATOR COMPLEX PROTEIN DEPDC5"/>
    <property type="match status" value="1"/>
</dbReference>
<dbReference type="InterPro" id="IPR027244">
    <property type="entry name" value="IML1"/>
</dbReference>
<dbReference type="Gene3D" id="1.10.10.10">
    <property type="entry name" value="Winged helix-like DNA-binding domain superfamily/Winged helix DNA-binding domain"/>
    <property type="match status" value="1"/>
</dbReference>
<dbReference type="GO" id="GO:1990130">
    <property type="term" value="C:GATOR1 complex"/>
    <property type="evidence" value="ECO:0000318"/>
    <property type="project" value="GO_Central"/>
</dbReference>
<dbReference type="InterPro" id="IPR048255">
    <property type="entry name" value="IML1_N"/>
</dbReference>
<dbReference type="eggNOG" id="KOG3572">
    <property type="taxonomic scope" value="Eukaryota"/>
</dbReference>
<reference key="1">
    <citation type="submission" date="2007-01" db="EMBL/GenBank/DDBJ databases">
        <title>The Genome Sequence of Puccinia graminis f. sp. tritici Strain CRL 75-36-700-3.</title>
        <authorList>
            <consortium name="The Broad Institute Genome Sequencing Platform"/>
            <person name="Birren B."/>
            <person name="Lander E."/>
            <person name="Galagan J."/>
            <person name="Nusbaum C."/>
            <person name="Devon K."/>
            <person name="Cuomo C."/>
            <person name="Jaffe D."/>
            <person name="Butler J."/>
            <person name="Alvarez P."/>
            <person name="Gnerre S."/>
            <person name="Grabherr M."/>
            <person name="Mauceli E."/>
            <person name="Brockman W."/>
            <person name="Young S."/>
            <person name="LaButti K."/>
            <person name="Sykes S."/>
            <person name="DeCaprio D."/>
            <person name="Crawford M."/>
            <person name="Koehrsen M."/>
            <person name="Engels R."/>
            <person name="Montgomery P."/>
            <person name="Pearson M."/>
            <person name="Howarth C."/>
            <person name="Larson L."/>
            <person name="White J."/>
            <person name="Zeng Q."/>
            <person name="Kodira C."/>
            <person name="Yandava C."/>
            <person name="Alvarado L."/>
            <person name="O'Leary S."/>
            <person name="Szabo L."/>
            <person name="Dean R."/>
            <person name="Schein J."/>
        </authorList>
    </citation>
    <scope>NUCLEOTIDE SEQUENCE</scope>
    <source>
        <strain>CRL 75-36-700-3</strain>
    </source>
</reference>
<feature type="compositionally biased region" description="Low complexity" evidence="5">
    <location>
        <begin position="690"/>
        <end position="707"/>
    </location>
</feature>
<feature type="region of interest" description="Disordered" evidence="5">
    <location>
        <begin position="749"/>
        <end position="836"/>
    </location>
</feature>
<dbReference type="Proteomes" id="UP000008783">
    <property type="component" value="Unassembled WGS sequence"/>
</dbReference>
<keyword evidence="8" id="KW-1185">Reference proteome</keyword>